<evidence type="ECO:0000313" key="5">
    <source>
        <dbReference type="Proteomes" id="UP000674938"/>
    </source>
</evidence>
<keyword evidence="5" id="KW-1185">Reference proteome</keyword>
<dbReference type="Pfam" id="PF16103">
    <property type="entry name" value="DUF4822"/>
    <property type="match status" value="2"/>
</dbReference>
<dbReference type="Gene3D" id="2.40.128.540">
    <property type="entry name" value="Domain of unknown function DUF4822"/>
    <property type="match status" value="2"/>
</dbReference>
<evidence type="ECO:0000259" key="3">
    <source>
        <dbReference type="Pfam" id="PF16103"/>
    </source>
</evidence>
<dbReference type="PROSITE" id="PS51257">
    <property type="entry name" value="PROKAR_LIPOPROTEIN"/>
    <property type="match status" value="1"/>
</dbReference>
<dbReference type="Proteomes" id="UP000674938">
    <property type="component" value="Unassembled WGS sequence"/>
</dbReference>
<dbReference type="RefSeq" id="WP_209531593.1">
    <property type="nucleotide sequence ID" value="NZ_JAEEGA010000019.1"/>
</dbReference>
<feature type="chain" id="PRO_5038701515" evidence="2">
    <location>
        <begin position="21"/>
        <end position="320"/>
    </location>
</feature>
<comment type="caution">
    <text evidence="4">The sequence shown here is derived from an EMBL/GenBank/DDBJ whole genome shotgun (WGS) entry which is preliminary data.</text>
</comment>
<dbReference type="AlphaFoldDB" id="A0A940SWY7"/>
<accession>A0A940SWY7</accession>
<evidence type="ECO:0000256" key="1">
    <source>
        <dbReference type="SAM" id="MobiDB-lite"/>
    </source>
</evidence>
<feature type="domain" description="DUF4822" evidence="3">
    <location>
        <begin position="196"/>
        <end position="318"/>
    </location>
</feature>
<evidence type="ECO:0000256" key="2">
    <source>
        <dbReference type="SAM" id="SignalP"/>
    </source>
</evidence>
<dbReference type="EMBL" id="JAEEGA010000019">
    <property type="protein sequence ID" value="MBP1043770.1"/>
    <property type="molecule type" value="Genomic_DNA"/>
</dbReference>
<proteinExistence type="predicted"/>
<feature type="domain" description="DUF4822" evidence="3">
    <location>
        <begin position="56"/>
        <end position="175"/>
    </location>
</feature>
<feature type="region of interest" description="Disordered" evidence="1">
    <location>
        <begin position="26"/>
        <end position="48"/>
    </location>
</feature>
<organism evidence="4 5">
    <name type="scientific">Vagococcus allomyrinae</name>
    <dbReference type="NCBI Taxonomy" id="2794353"/>
    <lineage>
        <taxon>Bacteria</taxon>
        <taxon>Bacillati</taxon>
        <taxon>Bacillota</taxon>
        <taxon>Bacilli</taxon>
        <taxon>Lactobacillales</taxon>
        <taxon>Enterococcaceae</taxon>
        <taxon>Vagococcus</taxon>
    </lineage>
</organism>
<protein>
    <submittedName>
        <fullName evidence="4">DUF4822 domain-containing protein</fullName>
    </submittedName>
</protein>
<feature type="signal peptide" evidence="2">
    <location>
        <begin position="1"/>
        <end position="20"/>
    </location>
</feature>
<reference evidence="4" key="1">
    <citation type="submission" date="2020-12" db="EMBL/GenBank/DDBJ databases">
        <title>Vagococcus allomyrinae sp. nov. and Enterococcus lavae sp. nov., isolated from the larvae of Allomyrina dichotoma.</title>
        <authorList>
            <person name="Lee S.D."/>
        </authorList>
    </citation>
    <scope>NUCLEOTIDE SEQUENCE</scope>
    <source>
        <strain evidence="4">BWB3-3</strain>
    </source>
</reference>
<name>A0A940SWY7_9ENTE</name>
<sequence length="320" mass="35589">MKKKIMPVIGAMMLVGVVLAGCSTDASKTRESSSETESSTEVAKTADDKKGDKLTQLLSGTNWQGTRVFDKDNNDLTAENQEFIGLAKYDQATGYYEFFDKETGQTRGDEGTFFMTADGDKRILISTTKNYQAIVDITELTKDIFTYKRMGKDKEGQDIEVFVEHIPYADQELAFTTGRAELSSATGTIETNKPGSEILGETLWNGTKVLDEAGNDVTEENQPFISLAKFDSTTSKYEFFDLKTGATRGDFGYYDVLAHNKIRAHVSIGENKYGAVLEITELTAKKFTYKRLGKDKAGNDMTVFVEHEPYAGEFEPVFTF</sequence>
<evidence type="ECO:0000313" key="4">
    <source>
        <dbReference type="EMBL" id="MBP1043770.1"/>
    </source>
</evidence>
<dbReference type="InterPro" id="IPR032247">
    <property type="entry name" value="DUF4822"/>
</dbReference>
<keyword evidence="2" id="KW-0732">Signal</keyword>
<gene>
    <name evidence="4" type="ORF">I6N95_22325</name>
</gene>